<name>A0A9D1JD20_9FIRM</name>
<dbReference type="Proteomes" id="UP000824201">
    <property type="component" value="Unassembled WGS sequence"/>
</dbReference>
<evidence type="ECO:0000259" key="4">
    <source>
        <dbReference type="PROSITE" id="PS50893"/>
    </source>
</evidence>
<dbReference type="GO" id="GO:0016887">
    <property type="term" value="F:ATP hydrolysis activity"/>
    <property type="evidence" value="ECO:0007669"/>
    <property type="project" value="InterPro"/>
</dbReference>
<dbReference type="Gene3D" id="3.40.50.300">
    <property type="entry name" value="P-loop containing nucleotide triphosphate hydrolases"/>
    <property type="match status" value="1"/>
</dbReference>
<evidence type="ECO:0000313" key="5">
    <source>
        <dbReference type="EMBL" id="HIR88350.1"/>
    </source>
</evidence>
<comment type="caution">
    <text evidence="5">The sequence shown here is derived from an EMBL/GenBank/DDBJ whole genome shotgun (WGS) entry which is preliminary data.</text>
</comment>
<dbReference type="InterPro" id="IPR017871">
    <property type="entry name" value="ABC_transporter-like_CS"/>
</dbReference>
<dbReference type="AlphaFoldDB" id="A0A9D1JD20"/>
<feature type="domain" description="ABC transporter" evidence="4">
    <location>
        <begin position="5"/>
        <end position="213"/>
    </location>
</feature>
<keyword evidence="3 5" id="KW-0067">ATP-binding</keyword>
<evidence type="ECO:0000256" key="2">
    <source>
        <dbReference type="ARBA" id="ARBA00022741"/>
    </source>
</evidence>
<proteinExistence type="predicted"/>
<dbReference type="PANTHER" id="PTHR42939">
    <property type="entry name" value="ABC TRANSPORTER ATP-BINDING PROTEIN ALBC-RELATED"/>
    <property type="match status" value="1"/>
</dbReference>
<evidence type="ECO:0000256" key="3">
    <source>
        <dbReference type="ARBA" id="ARBA00022840"/>
    </source>
</evidence>
<dbReference type="PANTHER" id="PTHR42939:SF1">
    <property type="entry name" value="ABC TRANSPORTER ATP-BINDING PROTEIN ALBC-RELATED"/>
    <property type="match status" value="1"/>
</dbReference>
<evidence type="ECO:0000256" key="1">
    <source>
        <dbReference type="ARBA" id="ARBA00022448"/>
    </source>
</evidence>
<dbReference type="SUPFAM" id="SSF52540">
    <property type="entry name" value="P-loop containing nucleoside triphosphate hydrolases"/>
    <property type="match status" value="1"/>
</dbReference>
<dbReference type="GO" id="GO:0005524">
    <property type="term" value="F:ATP binding"/>
    <property type="evidence" value="ECO:0007669"/>
    <property type="project" value="UniProtKB-KW"/>
</dbReference>
<sequence>MNTIIEIRNATKRFKDKTVFENISLNFEKGKSYGFIGYNGCGKSVFFKTICGFSRLTEGEVICNGKVIGKDMDFIQDAGVVIETPEFINDYSGFKNLKLLAQVQNKIGDKEILETLEMVGLSNDKDKKVRKYSLGMKQKLRLAQAFMEKPKILILDEPMNGLDKKSVLVVRSILNRFVNNGGTLLMTSHNAEDIQTCCEYIYEFDNQMISPKK</sequence>
<dbReference type="PROSITE" id="PS50893">
    <property type="entry name" value="ABC_TRANSPORTER_2"/>
    <property type="match status" value="1"/>
</dbReference>
<dbReference type="PROSITE" id="PS00211">
    <property type="entry name" value="ABC_TRANSPORTER_1"/>
    <property type="match status" value="1"/>
</dbReference>
<dbReference type="InterPro" id="IPR027417">
    <property type="entry name" value="P-loop_NTPase"/>
</dbReference>
<protein>
    <submittedName>
        <fullName evidence="5">ATP-binding cassette domain-containing protein</fullName>
    </submittedName>
</protein>
<keyword evidence="2" id="KW-0547">Nucleotide-binding</keyword>
<reference evidence="5" key="1">
    <citation type="submission" date="2020-10" db="EMBL/GenBank/DDBJ databases">
        <authorList>
            <person name="Gilroy R."/>
        </authorList>
    </citation>
    <scope>NUCLEOTIDE SEQUENCE</scope>
    <source>
        <strain evidence="5">ChiW13-3771</strain>
    </source>
</reference>
<dbReference type="InterPro" id="IPR003593">
    <property type="entry name" value="AAA+_ATPase"/>
</dbReference>
<accession>A0A9D1JD20</accession>
<organism evidence="5 6">
    <name type="scientific">Candidatus Fimimorpha faecalis</name>
    <dbReference type="NCBI Taxonomy" id="2840824"/>
    <lineage>
        <taxon>Bacteria</taxon>
        <taxon>Bacillati</taxon>
        <taxon>Bacillota</taxon>
        <taxon>Clostridia</taxon>
        <taxon>Eubacteriales</taxon>
        <taxon>Candidatus Fimimorpha</taxon>
    </lineage>
</organism>
<dbReference type="SMART" id="SM00382">
    <property type="entry name" value="AAA"/>
    <property type="match status" value="1"/>
</dbReference>
<evidence type="ECO:0000313" key="6">
    <source>
        <dbReference type="Proteomes" id="UP000824201"/>
    </source>
</evidence>
<dbReference type="InterPro" id="IPR051782">
    <property type="entry name" value="ABC_Transporter_VariousFunc"/>
</dbReference>
<dbReference type="EMBL" id="DVHN01000057">
    <property type="protein sequence ID" value="HIR88350.1"/>
    <property type="molecule type" value="Genomic_DNA"/>
</dbReference>
<dbReference type="Pfam" id="PF00005">
    <property type="entry name" value="ABC_tran"/>
    <property type="match status" value="1"/>
</dbReference>
<reference evidence="5" key="2">
    <citation type="journal article" date="2021" name="PeerJ">
        <title>Extensive microbial diversity within the chicken gut microbiome revealed by metagenomics and culture.</title>
        <authorList>
            <person name="Gilroy R."/>
            <person name="Ravi A."/>
            <person name="Getino M."/>
            <person name="Pursley I."/>
            <person name="Horton D.L."/>
            <person name="Alikhan N.F."/>
            <person name="Baker D."/>
            <person name="Gharbi K."/>
            <person name="Hall N."/>
            <person name="Watson M."/>
            <person name="Adriaenssens E.M."/>
            <person name="Foster-Nyarko E."/>
            <person name="Jarju S."/>
            <person name="Secka A."/>
            <person name="Antonio M."/>
            <person name="Oren A."/>
            <person name="Chaudhuri R.R."/>
            <person name="La Ragione R."/>
            <person name="Hildebrand F."/>
            <person name="Pallen M.J."/>
        </authorList>
    </citation>
    <scope>NUCLEOTIDE SEQUENCE</scope>
    <source>
        <strain evidence="5">ChiW13-3771</strain>
    </source>
</reference>
<dbReference type="InterPro" id="IPR003439">
    <property type="entry name" value="ABC_transporter-like_ATP-bd"/>
</dbReference>
<keyword evidence="1" id="KW-0813">Transport</keyword>
<gene>
    <name evidence="5" type="ORF">IAC96_05305</name>
</gene>